<sequence>MEFDYRHYHIDASPLAEGGRYFARARIFTAAGNGARDEVKWSGDVGQFSSQEDAAECGRNWAIDWCDSQS</sequence>
<keyword evidence="2" id="KW-1185">Reference proteome</keyword>
<organism evidence="1 2">
    <name type="scientific">Paraburkholderia rhizosphaerae</name>
    <dbReference type="NCBI Taxonomy" id="480658"/>
    <lineage>
        <taxon>Bacteria</taxon>
        <taxon>Pseudomonadati</taxon>
        <taxon>Pseudomonadota</taxon>
        <taxon>Betaproteobacteria</taxon>
        <taxon>Burkholderiales</taxon>
        <taxon>Burkholderiaceae</taxon>
        <taxon>Paraburkholderia</taxon>
    </lineage>
</organism>
<name>A0A4R8LJ95_9BURK</name>
<dbReference type="OrthoDB" id="9112066at2"/>
<evidence type="ECO:0000313" key="2">
    <source>
        <dbReference type="Proteomes" id="UP000295509"/>
    </source>
</evidence>
<dbReference type="EMBL" id="SORE01000017">
    <property type="protein sequence ID" value="TDY43861.1"/>
    <property type="molecule type" value="Genomic_DNA"/>
</dbReference>
<protein>
    <submittedName>
        <fullName evidence="1">Uncharacterized protein</fullName>
    </submittedName>
</protein>
<comment type="caution">
    <text evidence="1">The sequence shown here is derived from an EMBL/GenBank/DDBJ whole genome shotgun (WGS) entry which is preliminary data.</text>
</comment>
<dbReference type="AlphaFoldDB" id="A0A4R8LJ95"/>
<evidence type="ECO:0000313" key="1">
    <source>
        <dbReference type="EMBL" id="TDY43861.1"/>
    </source>
</evidence>
<dbReference type="Proteomes" id="UP000295509">
    <property type="component" value="Unassembled WGS sequence"/>
</dbReference>
<accession>A0A4R8LJ95</accession>
<dbReference type="RefSeq" id="WP_134194277.1">
    <property type="nucleotide sequence ID" value="NZ_JBHLUW010000016.1"/>
</dbReference>
<gene>
    <name evidence="1" type="ORF">BX592_11763</name>
</gene>
<reference evidence="1 2" key="1">
    <citation type="submission" date="2019-03" db="EMBL/GenBank/DDBJ databases">
        <title>Genomic Encyclopedia of Type Strains, Phase III (KMG-III): the genomes of soil and plant-associated and newly described type strains.</title>
        <authorList>
            <person name="Whitman W."/>
        </authorList>
    </citation>
    <scope>NUCLEOTIDE SEQUENCE [LARGE SCALE GENOMIC DNA]</scope>
    <source>
        <strain evidence="1 2">LMG 29544</strain>
    </source>
</reference>
<proteinExistence type="predicted"/>